<dbReference type="PANTHER" id="PTHR11952">
    <property type="entry name" value="UDP- GLUCOSE PYROPHOSPHORYLASE"/>
    <property type="match status" value="1"/>
</dbReference>
<dbReference type="InterPro" id="IPR039741">
    <property type="entry name" value="UDP-sugar_pyrophosphorylase"/>
</dbReference>
<keyword evidence="4 8" id="KW-0808">Transferase</keyword>
<dbReference type="CDD" id="cd04193">
    <property type="entry name" value="UDPGlcNAc_PPase"/>
    <property type="match status" value="1"/>
</dbReference>
<name>A0A6A6HEX8_VIRVR</name>
<dbReference type="Proteomes" id="UP000800092">
    <property type="component" value="Unassembled WGS sequence"/>
</dbReference>
<evidence type="ECO:0000313" key="9">
    <source>
        <dbReference type="Proteomes" id="UP000800092"/>
    </source>
</evidence>
<evidence type="ECO:0000256" key="4">
    <source>
        <dbReference type="ARBA" id="ARBA00022679"/>
    </source>
</evidence>
<keyword evidence="5" id="KW-0548">Nucleotidyltransferase</keyword>
<feature type="region of interest" description="Disordered" evidence="7">
    <location>
        <begin position="14"/>
        <end position="33"/>
    </location>
</feature>
<dbReference type="OrthoDB" id="532420at2759"/>
<organism evidence="8 9">
    <name type="scientific">Viridothelium virens</name>
    <name type="common">Speckled blister lichen</name>
    <name type="synonym">Trypethelium virens</name>
    <dbReference type="NCBI Taxonomy" id="1048519"/>
    <lineage>
        <taxon>Eukaryota</taxon>
        <taxon>Fungi</taxon>
        <taxon>Dikarya</taxon>
        <taxon>Ascomycota</taxon>
        <taxon>Pezizomycotina</taxon>
        <taxon>Dothideomycetes</taxon>
        <taxon>Dothideomycetes incertae sedis</taxon>
        <taxon>Trypetheliales</taxon>
        <taxon>Trypetheliaceae</taxon>
        <taxon>Viridothelium</taxon>
    </lineage>
</organism>
<evidence type="ECO:0000256" key="2">
    <source>
        <dbReference type="ARBA" id="ARBA00010401"/>
    </source>
</evidence>
<dbReference type="FunFam" id="3.90.550.10:FF:000075">
    <property type="entry name" value="Probable UDP-N-acetylglucosamine pyrophosphorylase"/>
    <property type="match status" value="1"/>
</dbReference>
<protein>
    <recommendedName>
        <fullName evidence="3">UDP-N-acetylglucosamine diphosphorylase</fullName>
        <ecNumber evidence="3">2.7.7.23</ecNumber>
    </recommendedName>
</protein>
<dbReference type="InterPro" id="IPR002618">
    <property type="entry name" value="UDPGP_fam"/>
</dbReference>
<dbReference type="GO" id="GO:0003977">
    <property type="term" value="F:UDP-N-acetylglucosamine diphosphorylase activity"/>
    <property type="evidence" value="ECO:0007669"/>
    <property type="project" value="UniProtKB-EC"/>
</dbReference>
<comment type="pathway">
    <text evidence="1">Nucleotide-sugar biosynthesis; UDP-N-acetyl-alpha-D-glucosamine biosynthesis; UDP-N-acetyl-alpha-D-glucosamine from N-acetyl-alpha-D-glucosamine 1-phosphate: step 1/1.</text>
</comment>
<sequence>MSSTVKDTVNNLLEKLHLSPTSSTAPPAKEPTADELKDLQSKYDSADQSHVFTFWDTLSSADKGILFQQLSSIDPKHINEITKRALSPPPSHEGADKLDPLPDSATSSVIDSKEDDLTSWYNSGLNLIAQKKVGVVLMAGGQGTRLGSSAPKGCFDIGLPSHKSLFQLQAERILSTQALAAKHAGKKGEEADVIVPWYVMTSGPTREPTEQFFEENGFFGLKKENVIIFEQGTLPCISNDQKIIMESKGKVAVAPDGNGGLYQALITSSVVHDMSKRGIQHVHAYCVDNCLVKVADPTFIGFSASKDVDIATKVVRKRNAKESVGLIMQRNGRPDVVEYSEIDPKMAEAKDEKDSSLLKFRAANIVNHYYSFRFLESIPQWAHKLPHHVARKKIPYTDIESGEFHKPDKPNGIKMEQFVFDCFPFLEMDKFACMEVKREDEFSPLKNARGTGEDDPDTSKRDILQQGKKWLQAAGATVTSEGEEDGVEVSPLISYAGEGLEFLNGQTIKAPAVIEKEKE</sequence>
<dbReference type="SUPFAM" id="SSF53448">
    <property type="entry name" value="Nucleotide-diphospho-sugar transferases"/>
    <property type="match status" value="1"/>
</dbReference>
<evidence type="ECO:0000256" key="6">
    <source>
        <dbReference type="ARBA" id="ARBA00048493"/>
    </source>
</evidence>
<evidence type="ECO:0000313" key="8">
    <source>
        <dbReference type="EMBL" id="KAF2236020.1"/>
    </source>
</evidence>
<evidence type="ECO:0000256" key="7">
    <source>
        <dbReference type="SAM" id="MobiDB-lite"/>
    </source>
</evidence>
<comment type="catalytic activity">
    <reaction evidence="6">
        <text>N-acetyl-alpha-D-glucosamine 1-phosphate + UTP + H(+) = UDP-N-acetyl-alpha-D-glucosamine + diphosphate</text>
        <dbReference type="Rhea" id="RHEA:13509"/>
        <dbReference type="ChEBI" id="CHEBI:15378"/>
        <dbReference type="ChEBI" id="CHEBI:33019"/>
        <dbReference type="ChEBI" id="CHEBI:46398"/>
        <dbReference type="ChEBI" id="CHEBI:57705"/>
        <dbReference type="ChEBI" id="CHEBI:57776"/>
        <dbReference type="EC" id="2.7.7.23"/>
    </reaction>
</comment>
<gene>
    <name evidence="8" type="ORF">EV356DRAFT_498834</name>
</gene>
<evidence type="ECO:0000256" key="5">
    <source>
        <dbReference type="ARBA" id="ARBA00022695"/>
    </source>
</evidence>
<dbReference type="EMBL" id="ML991787">
    <property type="protein sequence ID" value="KAF2236020.1"/>
    <property type="molecule type" value="Genomic_DNA"/>
</dbReference>
<dbReference type="EC" id="2.7.7.23" evidence="3"/>
<dbReference type="AlphaFoldDB" id="A0A6A6HEX8"/>
<dbReference type="Gene3D" id="3.90.550.10">
    <property type="entry name" value="Spore Coat Polysaccharide Biosynthesis Protein SpsA, Chain A"/>
    <property type="match status" value="1"/>
</dbReference>
<evidence type="ECO:0000256" key="3">
    <source>
        <dbReference type="ARBA" id="ARBA00012457"/>
    </source>
</evidence>
<dbReference type="PANTHER" id="PTHR11952:SF2">
    <property type="entry name" value="LD24639P"/>
    <property type="match status" value="1"/>
</dbReference>
<evidence type="ECO:0000256" key="1">
    <source>
        <dbReference type="ARBA" id="ARBA00005208"/>
    </source>
</evidence>
<feature type="region of interest" description="Disordered" evidence="7">
    <location>
        <begin position="84"/>
        <end position="109"/>
    </location>
</feature>
<reference evidence="8" key="1">
    <citation type="journal article" date="2020" name="Stud. Mycol.">
        <title>101 Dothideomycetes genomes: a test case for predicting lifestyles and emergence of pathogens.</title>
        <authorList>
            <person name="Haridas S."/>
            <person name="Albert R."/>
            <person name="Binder M."/>
            <person name="Bloem J."/>
            <person name="Labutti K."/>
            <person name="Salamov A."/>
            <person name="Andreopoulos B."/>
            <person name="Baker S."/>
            <person name="Barry K."/>
            <person name="Bills G."/>
            <person name="Bluhm B."/>
            <person name="Cannon C."/>
            <person name="Castanera R."/>
            <person name="Culley D."/>
            <person name="Daum C."/>
            <person name="Ezra D."/>
            <person name="Gonzalez J."/>
            <person name="Henrissat B."/>
            <person name="Kuo A."/>
            <person name="Liang C."/>
            <person name="Lipzen A."/>
            <person name="Lutzoni F."/>
            <person name="Magnuson J."/>
            <person name="Mondo S."/>
            <person name="Nolan M."/>
            <person name="Ohm R."/>
            <person name="Pangilinan J."/>
            <person name="Park H.-J."/>
            <person name="Ramirez L."/>
            <person name="Alfaro M."/>
            <person name="Sun H."/>
            <person name="Tritt A."/>
            <person name="Yoshinaga Y."/>
            <person name="Zwiers L.-H."/>
            <person name="Turgeon B."/>
            <person name="Goodwin S."/>
            <person name="Spatafora J."/>
            <person name="Crous P."/>
            <person name="Grigoriev I."/>
        </authorList>
    </citation>
    <scope>NUCLEOTIDE SEQUENCE</scope>
    <source>
        <strain evidence="8">Tuck. ex Michener</strain>
    </source>
</reference>
<dbReference type="GO" id="GO:0006048">
    <property type="term" value="P:UDP-N-acetylglucosamine biosynthetic process"/>
    <property type="evidence" value="ECO:0007669"/>
    <property type="project" value="TreeGrafter"/>
</dbReference>
<dbReference type="Pfam" id="PF01704">
    <property type="entry name" value="UDPGP"/>
    <property type="match status" value="1"/>
</dbReference>
<keyword evidence="9" id="KW-1185">Reference proteome</keyword>
<comment type="similarity">
    <text evidence="2">Belongs to the UDPGP type 1 family.</text>
</comment>
<accession>A0A6A6HEX8</accession>
<dbReference type="InterPro" id="IPR029044">
    <property type="entry name" value="Nucleotide-diphossugar_trans"/>
</dbReference>
<proteinExistence type="inferred from homology"/>